<evidence type="ECO:0000313" key="1">
    <source>
        <dbReference type="EMBL" id="GFG97758.1"/>
    </source>
</evidence>
<dbReference type="EMBL" id="BLLA01000001">
    <property type="protein sequence ID" value="GFG97758.1"/>
    <property type="molecule type" value="Genomic_DNA"/>
</dbReference>
<protein>
    <submittedName>
        <fullName evidence="1">Uncharacterized protein</fullName>
    </submittedName>
</protein>
<evidence type="ECO:0000313" key="2">
    <source>
        <dbReference type="Proteomes" id="UP000465301"/>
    </source>
</evidence>
<name>A0A7I9ZA61_9MYCO</name>
<comment type="caution">
    <text evidence="1">The sequence shown here is derived from an EMBL/GenBank/DDBJ whole genome shotgun (WGS) entry which is preliminary data.</text>
</comment>
<sequence length="90" mass="9495">MAGGGAKTGAMSTPTVDPETAQAVKVFADPTAYADEPRPHPALTHLRAHAPVALVDLPRVESVERAGEPELIATTFVGGLKHLPIRYSLR</sequence>
<keyword evidence="2" id="KW-1185">Reference proteome</keyword>
<organism evidence="1 2">
    <name type="scientific">Mycobacterium timonense</name>
    <dbReference type="NCBI Taxonomy" id="701043"/>
    <lineage>
        <taxon>Bacteria</taxon>
        <taxon>Bacillati</taxon>
        <taxon>Actinomycetota</taxon>
        <taxon>Actinomycetes</taxon>
        <taxon>Mycobacteriales</taxon>
        <taxon>Mycobacteriaceae</taxon>
        <taxon>Mycobacterium</taxon>
        <taxon>Mycobacterium avium complex (MAC)</taxon>
    </lineage>
</organism>
<gene>
    <name evidence="1" type="ORF">MTIM_36370</name>
</gene>
<accession>A0A7I9ZA61</accession>
<reference evidence="1 2" key="1">
    <citation type="journal article" date="2019" name="Emerg. Microbes Infect.">
        <title>Comprehensive subspecies identification of 175 nontuberculous mycobacteria species based on 7547 genomic profiles.</title>
        <authorList>
            <person name="Matsumoto Y."/>
            <person name="Kinjo T."/>
            <person name="Motooka D."/>
            <person name="Nabeya D."/>
            <person name="Jung N."/>
            <person name="Uechi K."/>
            <person name="Horii T."/>
            <person name="Iida T."/>
            <person name="Fujita J."/>
            <person name="Nakamura S."/>
        </authorList>
    </citation>
    <scope>NUCLEOTIDE SEQUENCE [LARGE SCALE GENOMIC DNA]</scope>
    <source>
        <strain evidence="1 2">JCM 30726</strain>
    </source>
</reference>
<proteinExistence type="predicted"/>
<dbReference type="AlphaFoldDB" id="A0A7I9ZA61"/>
<dbReference type="Proteomes" id="UP000465301">
    <property type="component" value="Unassembled WGS sequence"/>
</dbReference>